<keyword evidence="2" id="KW-1185">Reference proteome</keyword>
<dbReference type="EMBL" id="KC292024">
    <property type="protein sequence ID" value="AGM11199.1"/>
    <property type="molecule type" value="Genomic_DNA"/>
</dbReference>
<protein>
    <submittedName>
        <fullName evidence="1">Uncharacterized protein</fullName>
    </submittedName>
</protein>
<gene>
    <name evidence="1" type="primary">34</name>
    <name evidence="1" type="ORF">HHTV2_34</name>
</gene>
<dbReference type="RefSeq" id="YP_008060343.1">
    <property type="nucleotide sequence ID" value="NC_021340.1"/>
</dbReference>
<accession>R4T687</accession>
<dbReference type="GeneID" id="16194309"/>
<dbReference type="KEGG" id="vg:16194309"/>
<evidence type="ECO:0000313" key="2">
    <source>
        <dbReference type="Proteomes" id="UP000203112"/>
    </source>
</evidence>
<dbReference type="Proteomes" id="UP000203112">
    <property type="component" value="Segment"/>
</dbReference>
<evidence type="ECO:0000313" key="1">
    <source>
        <dbReference type="EMBL" id="AGM11199.1"/>
    </source>
</evidence>
<organism evidence="1 2">
    <name type="scientific">Haloarcula hispanica tailed virus 2</name>
    <dbReference type="NCBI Taxonomy" id="1273751"/>
    <lineage>
        <taxon>Viruses</taxon>
        <taxon>Duplodnaviria</taxon>
        <taxon>Heunggongvirae</taxon>
        <taxon>Uroviricota</taxon>
        <taxon>Caudoviricetes</taxon>
        <taxon>Saparoviridae</taxon>
        <taxon>Halohivirus</taxon>
        <taxon>Halohivirus suolae</taxon>
        <taxon>Halohivirus HHTV2</taxon>
    </lineage>
</organism>
<proteinExistence type="predicted"/>
<sequence length="457" mass="49380">MPGDKTPEQIARALRGPYTINDSLNVASLKGLWNFQPDRPLTDRQDFDPFNVWYEEGTGSVGRANQLYQLDSGGTAGGRAVMETAQLGVYRSGAESQMGIGLYVDQRPTGDGYIDVAYTREGQAGTSDELAWRITADDLTFRISSDLHPLVTLSQNAGHFEQGAAEVIEDGGTPIGKVYGLDPIDGSGPSRIDYTPSRGYVYGIIPGWYGPSATMGYIKEVGDVAGQWSQRVWPLFLYRPYTDPAIERPNHPGHVAVDNGTTDESVQARLGGRQFHTNGDIPDRSEPTHDWATDQTLPMDGTGVGESDWYVVAVVKRKPGYGSTAIGLAEFALASDSQPLAVQARVVDPTYLSGTSYRSPTDHDENQTALEFDMDSATPADVTLASYTDTDGIDKPQGIAWDGDIIGAGEKQEARFGRLGGGFAFPVVRQYPTVFLATTRTGTSDDVDSSIRLNEVG</sequence>
<name>R4T687_9CAUD</name>
<dbReference type="OrthoDB" id="30729at10239"/>
<reference evidence="1 2" key="1">
    <citation type="submission" date="2012-12" db="EMBL/GenBank/DDBJ databases">
        <authorList>
            <person name="Sencilo A."/>
            <person name="Jacobs-Sera D."/>
            <person name="Russell D.A."/>
            <person name="Ko C."/>
            <person name="Atanasova N."/>
            <person name="Osterlund E."/>
            <person name="Oksanen H.M."/>
            <person name="Bamford D.H."/>
            <person name="Hatfull G.F."/>
            <person name="Roine E."/>
            <person name="Hendrix R.W."/>
        </authorList>
    </citation>
    <scope>NUCLEOTIDE SEQUENCE [LARGE SCALE GENOMIC DNA]</scope>
</reference>